<accession>A0A4Q1BHC7</accession>
<protein>
    <submittedName>
        <fullName evidence="1">Uncharacterized protein</fullName>
    </submittedName>
</protein>
<evidence type="ECO:0000313" key="2">
    <source>
        <dbReference type="Proteomes" id="UP000289152"/>
    </source>
</evidence>
<dbReference type="VEuPathDB" id="FungiDB:TREMEDRAFT_65820"/>
<comment type="caution">
    <text evidence="1">The sequence shown here is derived from an EMBL/GenBank/DDBJ whole genome shotgun (WGS) entry which is preliminary data.</text>
</comment>
<dbReference type="Proteomes" id="UP000289152">
    <property type="component" value="Unassembled WGS sequence"/>
</dbReference>
<organism evidence="1 2">
    <name type="scientific">Tremella mesenterica</name>
    <name type="common">Jelly fungus</name>
    <dbReference type="NCBI Taxonomy" id="5217"/>
    <lineage>
        <taxon>Eukaryota</taxon>
        <taxon>Fungi</taxon>
        <taxon>Dikarya</taxon>
        <taxon>Basidiomycota</taxon>
        <taxon>Agaricomycotina</taxon>
        <taxon>Tremellomycetes</taxon>
        <taxon>Tremellales</taxon>
        <taxon>Tremellaceae</taxon>
        <taxon>Tremella</taxon>
    </lineage>
</organism>
<dbReference type="InParanoid" id="A0A4Q1BHC7"/>
<dbReference type="AlphaFoldDB" id="A0A4Q1BHC7"/>
<evidence type="ECO:0000313" key="1">
    <source>
        <dbReference type="EMBL" id="RXK37006.1"/>
    </source>
</evidence>
<gene>
    <name evidence="1" type="ORF">M231_05713</name>
</gene>
<name>A0A4Q1BHC7_TREME</name>
<reference evidence="1 2" key="1">
    <citation type="submission" date="2016-06" db="EMBL/GenBank/DDBJ databases">
        <title>Evolution of pathogenesis and genome organization in the Tremellales.</title>
        <authorList>
            <person name="Cuomo C."/>
            <person name="Litvintseva A."/>
            <person name="Heitman J."/>
            <person name="Chen Y."/>
            <person name="Sun S."/>
            <person name="Springer D."/>
            <person name="Dromer F."/>
            <person name="Young S."/>
            <person name="Zeng Q."/>
            <person name="Chapman S."/>
            <person name="Gujja S."/>
            <person name="Saif S."/>
            <person name="Birren B."/>
        </authorList>
    </citation>
    <scope>NUCLEOTIDE SEQUENCE [LARGE SCALE GENOMIC DNA]</scope>
    <source>
        <strain evidence="1 2">ATCC 28783</strain>
    </source>
</reference>
<dbReference type="EMBL" id="SDIL01000080">
    <property type="protein sequence ID" value="RXK37006.1"/>
    <property type="molecule type" value="Genomic_DNA"/>
</dbReference>
<keyword evidence="2" id="KW-1185">Reference proteome</keyword>
<proteinExistence type="predicted"/>
<dbReference type="VEuPathDB" id="FungiDB:TREMEDRAFT_65819"/>
<sequence>MPNKTKSSKPGKPALVVRNFVTRFKNRPSSRSVGNEKPTPTIPEINCDVAIPLHVDEESPLPAIPNMDMTFSDKPPLPPFPPDIIRRIAQELLRQNCRASLSSFSLASNDIFLFISPILYRNIILTDSHLRNLAFVLRHRFNLPNPSASKEAAGLHRRVGRILWNYRWLESLHVPPTTSQKTLDLLNAMWKKGIDFLCPQLKSIAFIQPESYSGKLWVDILLPPLAITRALTRGRKVDYMCLHLRKPPFGGLSAGRNREHDERAEWPSWDVNDDCRLLQHAVDVNKSCSVHYSYYTRQLDVSDSIWRHRFIIWDDPAYGEQLKVPQCFDNMYEHWQEIQKLKEDDRHLITFVDDTGQLADKWVEFEDSMKEELRFNFEWWMTDRRVSKKYAKTLDVKPNRFEDLLPLIHFERGIKEVCEACGCMIDPRQPIDTMKSSSISGNILSLPHEVIFRIAELIPDNHDDWYLQEFSLLSKEIFRLVSPLIYQRQTVQMDNSLIMALTGFFFDPKCSPVSEFYPFDPDRLVRPPFTSQEIGSSILVRTAWKCQWTKHVVVSADNVIQLGGFARRLRRSKIFLFPRLQRLVLQESANKHSRLTSIIKTLVPGDQVDHLCLHAKLSNFKRFTPYVRKTLTIHPCRQPTDSDESDGEVDREGNMDTMKIDVQLNKWFLGVEDFESDLNKEQETILNHLFWEWYEPEDLDVRTPKLHISALESDPWDGEDWARRVTREICEKNGYRFTWETIKVYVEFDSVREGTISCQACDEILSPDRSDMYVDHFWEDQYEDEDQYLDDFNPIYFDEPEWGDTYDDNGW</sequence>